<dbReference type="Pfam" id="PF00561">
    <property type="entry name" value="Abhydrolase_1"/>
    <property type="match status" value="1"/>
</dbReference>
<evidence type="ECO:0000313" key="4">
    <source>
        <dbReference type="EMBL" id="SFL01234.1"/>
    </source>
</evidence>
<keyword evidence="1" id="KW-0732">Signal</keyword>
<protein>
    <submittedName>
        <fullName evidence="4">TAP-like protein</fullName>
    </submittedName>
</protein>
<dbReference type="InterPro" id="IPR013595">
    <property type="entry name" value="Pept_S33_TAP-like_C"/>
</dbReference>
<evidence type="ECO:0000313" key="5">
    <source>
        <dbReference type="Proteomes" id="UP000199111"/>
    </source>
</evidence>
<dbReference type="Proteomes" id="UP000199111">
    <property type="component" value="Unassembled WGS sequence"/>
</dbReference>
<dbReference type="InterPro" id="IPR029058">
    <property type="entry name" value="AB_hydrolase_fold"/>
</dbReference>
<evidence type="ECO:0000259" key="2">
    <source>
        <dbReference type="Pfam" id="PF00561"/>
    </source>
</evidence>
<feature type="chain" id="PRO_5011773567" evidence="1">
    <location>
        <begin position="26"/>
        <end position="488"/>
    </location>
</feature>
<dbReference type="GeneID" id="96303256"/>
<dbReference type="AlphaFoldDB" id="A0A1I4E5Z8"/>
<evidence type="ECO:0000256" key="1">
    <source>
        <dbReference type="SAM" id="SignalP"/>
    </source>
</evidence>
<dbReference type="InterPro" id="IPR000073">
    <property type="entry name" value="AB_hydrolase_1"/>
</dbReference>
<feature type="signal peptide" evidence="1">
    <location>
        <begin position="1"/>
        <end position="25"/>
    </location>
</feature>
<name>A0A1I4E5Z8_9ACTN</name>
<dbReference type="RefSeq" id="WP_093891774.1">
    <property type="nucleotide sequence ID" value="NZ_FOQY01000047.1"/>
</dbReference>
<feature type="domain" description="Peptidase S33 tripeptidyl aminopeptidase-like C-terminal" evidence="3">
    <location>
        <begin position="390"/>
        <end position="480"/>
    </location>
</feature>
<dbReference type="Gene3D" id="3.40.50.1820">
    <property type="entry name" value="alpha/beta hydrolase"/>
    <property type="match status" value="1"/>
</dbReference>
<keyword evidence="5" id="KW-1185">Reference proteome</keyword>
<evidence type="ECO:0000259" key="3">
    <source>
        <dbReference type="Pfam" id="PF08386"/>
    </source>
</evidence>
<dbReference type="Pfam" id="PF08386">
    <property type="entry name" value="Abhydrolase_4"/>
    <property type="match status" value="1"/>
</dbReference>
<dbReference type="SUPFAM" id="SSF53474">
    <property type="entry name" value="alpha/beta-Hydrolases"/>
    <property type="match status" value="1"/>
</dbReference>
<sequence>MRGKARSLAVGLAAAGLVGHLPAVAAAAGNVSSIEWKACTGESVPAGMRCAAIEVPLNWADPGGKKIALDVARLPATDPDRRIGSVLHVPGGPGAKGIDDLKRSGDDLAELRQRFDLVGYNPRNTDLQAKLPASCMRPALTHLSEPRDRVEYDAQTAKLAKAMSGCHAEDRSGLYGRLDSLSVARDMEAIRVALGERRLSFMANSYGGVPAAAYMRLFPQRIRAMYLDGVINQPAGWPSQHLLAVRPQEQAFARFTTWCAATIACALHGEDAGKAWRGLTAQADRTPIPVTSAEFGKGELTGSHLRWFGFIADPGPGHTRWLAFADAVDKARHGDGSGFAEFALGNSRVWTMPLVLGMTCADDRGYTGYAQYEEVRRQVRKISPNFGGAAFDALTCAGWPLPVTNPSRPLPTRGLPPVLGAGTWGDHPWTDSLVRGIPGSTTIRYEGPGHVLYLSGNRCAIKHATRYLTDLKLPPAGTVCLPDQEPGR</sequence>
<dbReference type="EMBL" id="FOQY01000047">
    <property type="protein sequence ID" value="SFL01234.1"/>
    <property type="molecule type" value="Genomic_DNA"/>
</dbReference>
<feature type="domain" description="AB hydrolase-1" evidence="2">
    <location>
        <begin position="86"/>
        <end position="249"/>
    </location>
</feature>
<accession>A0A1I4E5Z8</accession>
<dbReference type="GO" id="GO:0003824">
    <property type="term" value="F:catalytic activity"/>
    <property type="evidence" value="ECO:0007669"/>
    <property type="project" value="UniProtKB-ARBA"/>
</dbReference>
<proteinExistence type="predicted"/>
<gene>
    <name evidence="4" type="ORF">SAMN05216275_14722</name>
</gene>
<reference evidence="5" key="1">
    <citation type="submission" date="2016-10" db="EMBL/GenBank/DDBJ databases">
        <authorList>
            <person name="Varghese N."/>
            <person name="Submissions S."/>
        </authorList>
    </citation>
    <scope>NUCLEOTIDE SEQUENCE [LARGE SCALE GENOMIC DNA]</scope>
    <source>
        <strain evidence="5">CGMCC 4.2126</strain>
    </source>
</reference>
<organism evidence="4 5">
    <name type="scientific">Streptosporangium canum</name>
    <dbReference type="NCBI Taxonomy" id="324952"/>
    <lineage>
        <taxon>Bacteria</taxon>
        <taxon>Bacillati</taxon>
        <taxon>Actinomycetota</taxon>
        <taxon>Actinomycetes</taxon>
        <taxon>Streptosporangiales</taxon>
        <taxon>Streptosporangiaceae</taxon>
        <taxon>Streptosporangium</taxon>
    </lineage>
</organism>